<feature type="coiled-coil region" evidence="1">
    <location>
        <begin position="196"/>
        <end position="320"/>
    </location>
</feature>
<reference evidence="3" key="1">
    <citation type="submission" date="2020-11" db="EMBL/GenBank/DDBJ databases">
        <title>Chlorella ohadii genome sequencing and assembly.</title>
        <authorList>
            <person name="Murik O."/>
            <person name="Treves H."/>
            <person name="Kedem I."/>
            <person name="Shotland Y."/>
            <person name="Kaplan A."/>
        </authorList>
    </citation>
    <scope>NUCLEOTIDE SEQUENCE</scope>
    <source>
        <strain evidence="3">1</strain>
    </source>
</reference>
<keyword evidence="4" id="KW-1185">Reference proteome</keyword>
<evidence type="ECO:0000313" key="3">
    <source>
        <dbReference type="EMBL" id="KAI7844843.1"/>
    </source>
</evidence>
<dbReference type="Proteomes" id="UP001205105">
    <property type="component" value="Unassembled WGS sequence"/>
</dbReference>
<feature type="region of interest" description="Disordered" evidence="2">
    <location>
        <begin position="98"/>
        <end position="121"/>
    </location>
</feature>
<organism evidence="3 4">
    <name type="scientific">Chlorella ohadii</name>
    <dbReference type="NCBI Taxonomy" id="2649997"/>
    <lineage>
        <taxon>Eukaryota</taxon>
        <taxon>Viridiplantae</taxon>
        <taxon>Chlorophyta</taxon>
        <taxon>core chlorophytes</taxon>
        <taxon>Trebouxiophyceae</taxon>
        <taxon>Chlorellales</taxon>
        <taxon>Chlorellaceae</taxon>
        <taxon>Chlorella clade</taxon>
        <taxon>Chlorella</taxon>
    </lineage>
</organism>
<gene>
    <name evidence="3" type="ORF">COHA_001497</name>
</gene>
<dbReference type="AlphaFoldDB" id="A0AAD5DYM4"/>
<dbReference type="EMBL" id="JADXDR010000023">
    <property type="protein sequence ID" value="KAI7844843.1"/>
    <property type="molecule type" value="Genomic_DNA"/>
</dbReference>
<comment type="caution">
    <text evidence="3">The sequence shown here is derived from an EMBL/GenBank/DDBJ whole genome shotgun (WGS) entry which is preliminary data.</text>
</comment>
<evidence type="ECO:0000256" key="2">
    <source>
        <dbReference type="SAM" id="MobiDB-lite"/>
    </source>
</evidence>
<sequence>MPHRNPRATGLLARQPAMLRRVGPPHPSQLCRAVRFAPLRHARRGRGALQLTAAQRPAAGGGDANGERPALQAYLLELQLLGEPTREAVQALLKEQRQLETTEPPPEEGGASGGSGSPLHARQRAQLQDLEDSLAALFQAFLDDPRVAADAINAFAKLVDAMLKFAPPSPSQQPADQQGDLRAAKRREAALHKQLVAAQKAKAAAVREELAGLKAAAAAREELAAVREELAASKATLAAQDQAAAAAREELAGLKAAAAAAREELAAVREDLAASKATLAAQDQAAAVQRKAAAAAARREAAARKELAAAKATVVELEARPA</sequence>
<keyword evidence="1" id="KW-0175">Coiled coil</keyword>
<accession>A0AAD5DYM4</accession>
<evidence type="ECO:0000256" key="1">
    <source>
        <dbReference type="SAM" id="Coils"/>
    </source>
</evidence>
<proteinExistence type="predicted"/>
<evidence type="ECO:0000313" key="4">
    <source>
        <dbReference type="Proteomes" id="UP001205105"/>
    </source>
</evidence>
<name>A0AAD5DYM4_9CHLO</name>
<protein>
    <submittedName>
        <fullName evidence="3">Uncharacterized protein</fullName>
    </submittedName>
</protein>